<keyword evidence="2" id="KW-1185">Reference proteome</keyword>
<gene>
    <name evidence="1" type="ORF">J2D75_01220</name>
</gene>
<proteinExistence type="predicted"/>
<dbReference type="RefSeq" id="WP_207851959.1">
    <property type="nucleotide sequence ID" value="NZ_JAFVMG010000001.1"/>
</dbReference>
<organism evidence="1 2">
    <name type="scientific">Acetobacter suratthaniensis</name>
    <dbReference type="NCBI Taxonomy" id="1502841"/>
    <lineage>
        <taxon>Bacteria</taxon>
        <taxon>Pseudomonadati</taxon>
        <taxon>Pseudomonadota</taxon>
        <taxon>Alphaproteobacteria</taxon>
        <taxon>Acetobacterales</taxon>
        <taxon>Acetobacteraceae</taxon>
        <taxon>Acetobacter</taxon>
    </lineage>
</organism>
<reference evidence="1 2" key="1">
    <citation type="submission" date="2021-03" db="EMBL/GenBank/DDBJ databases">
        <title>The complete genome sequence of Acetobacter suratthaniensis TBRC 1719.</title>
        <authorList>
            <person name="Charoenyingcharoen P."/>
            <person name="Yukphan P."/>
        </authorList>
    </citation>
    <scope>NUCLEOTIDE SEQUENCE [LARGE SCALE GENOMIC DNA]</scope>
    <source>
        <strain evidence="1 2">TBRC 1719</strain>
    </source>
</reference>
<dbReference type="EMBL" id="JAFVMG010000001">
    <property type="protein sequence ID" value="MBO1327094.1"/>
    <property type="molecule type" value="Genomic_DNA"/>
</dbReference>
<name>A0ABS3LHM3_9PROT</name>
<comment type="caution">
    <text evidence="1">The sequence shown here is derived from an EMBL/GenBank/DDBJ whole genome shotgun (WGS) entry which is preliminary data.</text>
</comment>
<dbReference type="Proteomes" id="UP000664399">
    <property type="component" value="Unassembled WGS sequence"/>
</dbReference>
<evidence type="ECO:0000313" key="1">
    <source>
        <dbReference type="EMBL" id="MBO1327094.1"/>
    </source>
</evidence>
<protein>
    <submittedName>
        <fullName evidence="1">Uncharacterized protein</fullName>
    </submittedName>
</protein>
<sequence>MGRGILAIVAVVFLGVLGGVVVLGLNAHAPEQQAVHRTLPLPQQEAPAPAAALVPVVPTGPAVAPNVSSSAPAQSADPSAE</sequence>
<accession>A0ABS3LHM3</accession>
<evidence type="ECO:0000313" key="2">
    <source>
        <dbReference type="Proteomes" id="UP000664399"/>
    </source>
</evidence>